<keyword evidence="3 5" id="KW-1133">Transmembrane helix</keyword>
<feature type="transmembrane region" description="Helical" evidence="5">
    <location>
        <begin position="57"/>
        <end position="74"/>
    </location>
</feature>
<dbReference type="AlphaFoldDB" id="A0AAN0M8T4"/>
<dbReference type="GO" id="GO:0008610">
    <property type="term" value="P:lipid biosynthetic process"/>
    <property type="evidence" value="ECO:0007669"/>
    <property type="project" value="InterPro"/>
</dbReference>
<evidence type="ECO:0000256" key="2">
    <source>
        <dbReference type="ARBA" id="ARBA00022692"/>
    </source>
</evidence>
<feature type="transmembrane region" description="Helical" evidence="5">
    <location>
        <begin position="140"/>
        <end position="163"/>
    </location>
</feature>
<gene>
    <name evidence="7" type="ORF">AABB31_19915</name>
</gene>
<accession>A0AAN0M8T4</accession>
<evidence type="ECO:0000259" key="6">
    <source>
        <dbReference type="Pfam" id="PF04116"/>
    </source>
</evidence>
<dbReference type="Pfam" id="PF04116">
    <property type="entry name" value="FA_hydroxylase"/>
    <property type="match status" value="1"/>
</dbReference>
<evidence type="ECO:0000256" key="3">
    <source>
        <dbReference type="ARBA" id="ARBA00022989"/>
    </source>
</evidence>
<dbReference type="KEGG" id="yrh:AABB31_19915"/>
<dbReference type="InterPro" id="IPR006694">
    <property type="entry name" value="Fatty_acid_hydroxylase"/>
</dbReference>
<name>A0AAN0M8T4_9RHOB</name>
<feature type="transmembrane region" description="Helical" evidence="5">
    <location>
        <begin position="86"/>
        <end position="109"/>
    </location>
</feature>
<dbReference type="PANTHER" id="PTHR11863">
    <property type="entry name" value="STEROL DESATURASE"/>
    <property type="match status" value="1"/>
</dbReference>
<dbReference type="Proteomes" id="UP001470809">
    <property type="component" value="Chromosome"/>
</dbReference>
<organism evidence="7 8">
    <name type="scientific">Yoonia rhodophyticola</name>
    <dbReference type="NCBI Taxonomy" id="3137370"/>
    <lineage>
        <taxon>Bacteria</taxon>
        <taxon>Pseudomonadati</taxon>
        <taxon>Pseudomonadota</taxon>
        <taxon>Alphaproteobacteria</taxon>
        <taxon>Rhodobacterales</taxon>
        <taxon>Paracoccaceae</taxon>
        <taxon>Yoonia</taxon>
    </lineage>
</organism>
<proteinExistence type="predicted"/>
<evidence type="ECO:0000256" key="4">
    <source>
        <dbReference type="ARBA" id="ARBA00023136"/>
    </source>
</evidence>
<keyword evidence="4 5" id="KW-0472">Membrane</keyword>
<feature type="domain" description="Fatty acid hydroxylase" evidence="6">
    <location>
        <begin position="185"/>
        <end position="314"/>
    </location>
</feature>
<sequence length="337" mass="39415">MSHVSNTSVEEPAGQSREWNFHPKLPIDMSPVFDLPPKPKAALAWLLGTWTKLTPPVNHLAFALIAFFFFWPAMETMQTFDWRWVGQIFAVNFGSVVILAGALHLYLYVFAGQKMRLKFDVRPMEKSSRFTFGHQTWDNIFWALASGVPIWTAWTVLYFYVAANGWVPTLDGFSTSPVWFVLMFFVIRFWQSFHFYWIHRLIHMPWLFKNVHHLHHRNVNVGPWSGLAMHPIEHWFYYSGILIHFVLPSHPVHVLFHLFALNLGAIISHAGFDKLLIRDAEAIKAGSFHHQLHHRYFECNYGSEEIPLDRWFGSFHDGTQAATKRIRARKKLIFARK</sequence>
<evidence type="ECO:0000256" key="1">
    <source>
        <dbReference type="ARBA" id="ARBA00004370"/>
    </source>
</evidence>
<keyword evidence="2 5" id="KW-0812">Transmembrane</keyword>
<dbReference type="InterPro" id="IPR050307">
    <property type="entry name" value="Sterol_Desaturase_Related"/>
</dbReference>
<comment type="subcellular location">
    <subcellularLocation>
        <location evidence="1">Membrane</location>
    </subcellularLocation>
</comment>
<feature type="transmembrane region" description="Helical" evidence="5">
    <location>
        <begin position="178"/>
        <end position="198"/>
    </location>
</feature>
<keyword evidence="8" id="KW-1185">Reference proteome</keyword>
<evidence type="ECO:0000256" key="5">
    <source>
        <dbReference type="SAM" id="Phobius"/>
    </source>
</evidence>
<evidence type="ECO:0000313" key="8">
    <source>
        <dbReference type="Proteomes" id="UP001470809"/>
    </source>
</evidence>
<reference evidence="7" key="1">
    <citation type="submission" date="2024-08" db="EMBL/GenBank/DDBJ databases">
        <title>Phylogenomic analyses of a clade within the roseobacter group suggest taxonomic reassignments of species of the genera Aestuariivita, Citreicella, Loktanella, Nautella, Pelagibaca, Ruegeria, Thalassobius, Thiobacimonas and Tropicibacter, and the proposal o.</title>
        <authorList>
            <person name="Jeon C.O."/>
        </authorList>
    </citation>
    <scope>NUCLEOTIDE SEQUENCE</scope>
    <source>
        <strain evidence="7">SS1-5</strain>
    </source>
</reference>
<dbReference type="GO" id="GO:0016020">
    <property type="term" value="C:membrane"/>
    <property type="evidence" value="ECO:0007669"/>
    <property type="project" value="UniProtKB-SubCell"/>
</dbReference>
<dbReference type="GO" id="GO:0005506">
    <property type="term" value="F:iron ion binding"/>
    <property type="evidence" value="ECO:0007669"/>
    <property type="project" value="InterPro"/>
</dbReference>
<evidence type="ECO:0000313" key="7">
    <source>
        <dbReference type="EMBL" id="WZU67191.1"/>
    </source>
</evidence>
<dbReference type="GO" id="GO:0016491">
    <property type="term" value="F:oxidoreductase activity"/>
    <property type="evidence" value="ECO:0007669"/>
    <property type="project" value="InterPro"/>
</dbReference>
<dbReference type="EMBL" id="CP151767">
    <property type="protein sequence ID" value="WZU67191.1"/>
    <property type="molecule type" value="Genomic_DNA"/>
</dbReference>
<protein>
    <submittedName>
        <fullName evidence="7">Sterol desaturase family protein</fullName>
    </submittedName>
</protein>
<dbReference type="RefSeq" id="WP_342076503.1">
    <property type="nucleotide sequence ID" value="NZ_CP151767.2"/>
</dbReference>